<keyword evidence="8" id="KW-1185">Reference proteome</keyword>
<dbReference type="GO" id="GO:0016301">
    <property type="term" value="F:kinase activity"/>
    <property type="evidence" value="ECO:0007669"/>
    <property type="project" value="UniProtKB-KW"/>
</dbReference>
<feature type="binding site" evidence="5">
    <location>
        <position position="627"/>
    </location>
    <ligand>
        <name>ATP</name>
        <dbReference type="ChEBI" id="CHEBI:30616"/>
    </ligand>
</feature>
<dbReference type="EMBL" id="JAUSVU010000003">
    <property type="protein sequence ID" value="MDQ0532440.1"/>
    <property type="molecule type" value="Genomic_DNA"/>
</dbReference>
<reference evidence="7 8" key="1">
    <citation type="submission" date="2023-07" db="EMBL/GenBank/DDBJ databases">
        <title>Genomic Encyclopedia of Type Strains, Phase IV (KMG-IV): sequencing the most valuable type-strain genomes for metagenomic binning, comparative biology and taxonomic classification.</title>
        <authorList>
            <person name="Goeker M."/>
        </authorList>
    </citation>
    <scope>NUCLEOTIDE SEQUENCE [LARGE SCALE GENOMIC DNA]</scope>
    <source>
        <strain evidence="7 8">DSM 19922</strain>
    </source>
</reference>
<evidence type="ECO:0000313" key="7">
    <source>
        <dbReference type="EMBL" id="MDQ0532440.1"/>
    </source>
</evidence>
<keyword evidence="3 7" id="KW-0418">Kinase</keyword>
<name>A0ABU0MG81_9PROT</name>
<evidence type="ECO:0000256" key="2">
    <source>
        <dbReference type="ARBA" id="ARBA00022741"/>
    </source>
</evidence>
<keyword evidence="4 5" id="KW-0067">ATP-binding</keyword>
<dbReference type="InterPro" id="IPR017441">
    <property type="entry name" value="Protein_kinase_ATP_BS"/>
</dbReference>
<dbReference type="Proteomes" id="UP001244552">
    <property type="component" value="Unassembled WGS sequence"/>
</dbReference>
<dbReference type="Pfam" id="PF00069">
    <property type="entry name" value="Pkinase"/>
    <property type="match status" value="1"/>
</dbReference>
<keyword evidence="1" id="KW-0808">Transferase</keyword>
<dbReference type="PANTHER" id="PTHR43289">
    <property type="entry name" value="MITOGEN-ACTIVATED PROTEIN KINASE KINASE KINASE 20-RELATED"/>
    <property type="match status" value="1"/>
</dbReference>
<gene>
    <name evidence="7" type="ORF">QO018_001284</name>
</gene>
<dbReference type="InterPro" id="IPR011009">
    <property type="entry name" value="Kinase-like_dom_sf"/>
</dbReference>
<evidence type="ECO:0000313" key="8">
    <source>
        <dbReference type="Proteomes" id="UP001244552"/>
    </source>
</evidence>
<dbReference type="SUPFAM" id="SSF56112">
    <property type="entry name" value="Protein kinase-like (PK-like)"/>
    <property type="match status" value="1"/>
</dbReference>
<dbReference type="Gene3D" id="3.30.200.20">
    <property type="entry name" value="Phosphorylase Kinase, domain 1"/>
    <property type="match status" value="1"/>
</dbReference>
<evidence type="ECO:0000256" key="5">
    <source>
        <dbReference type="PROSITE-ProRule" id="PRU10141"/>
    </source>
</evidence>
<dbReference type="PROSITE" id="PS00109">
    <property type="entry name" value="PROTEIN_KINASE_TYR"/>
    <property type="match status" value="1"/>
</dbReference>
<comment type="caution">
    <text evidence="7">The sequence shown here is derived from an EMBL/GenBank/DDBJ whole genome shotgun (WGS) entry which is preliminary data.</text>
</comment>
<evidence type="ECO:0000256" key="3">
    <source>
        <dbReference type="ARBA" id="ARBA00022777"/>
    </source>
</evidence>
<dbReference type="RefSeq" id="WP_246512838.1">
    <property type="nucleotide sequence ID" value="NZ_JAGINO010000003.1"/>
</dbReference>
<dbReference type="PROSITE" id="PS00107">
    <property type="entry name" value="PROTEIN_KINASE_ATP"/>
    <property type="match status" value="1"/>
</dbReference>
<dbReference type="InterPro" id="IPR000719">
    <property type="entry name" value="Prot_kinase_dom"/>
</dbReference>
<dbReference type="PANTHER" id="PTHR43289:SF34">
    <property type="entry name" value="SERINE_THREONINE-PROTEIN KINASE YBDM-RELATED"/>
    <property type="match status" value="1"/>
</dbReference>
<accession>A0ABU0MG81</accession>
<organism evidence="7 8">
    <name type="scientific">Azospirillum picis</name>
    <dbReference type="NCBI Taxonomy" id="488438"/>
    <lineage>
        <taxon>Bacteria</taxon>
        <taxon>Pseudomonadati</taxon>
        <taxon>Pseudomonadota</taxon>
        <taxon>Alphaproteobacteria</taxon>
        <taxon>Rhodospirillales</taxon>
        <taxon>Azospirillaceae</taxon>
        <taxon>Azospirillum</taxon>
    </lineage>
</organism>
<dbReference type="PROSITE" id="PS50011">
    <property type="entry name" value="PROTEIN_KINASE_DOM"/>
    <property type="match status" value="1"/>
</dbReference>
<dbReference type="Gene3D" id="1.10.510.10">
    <property type="entry name" value="Transferase(Phosphotransferase) domain 1"/>
    <property type="match status" value="1"/>
</dbReference>
<protein>
    <submittedName>
        <fullName evidence="7">Aminoglycoside phosphotransferase (APT) family kinase protein</fullName>
    </submittedName>
</protein>
<evidence type="ECO:0000256" key="1">
    <source>
        <dbReference type="ARBA" id="ARBA00022679"/>
    </source>
</evidence>
<feature type="domain" description="Protein kinase" evidence="6">
    <location>
        <begin position="598"/>
        <end position="869"/>
    </location>
</feature>
<dbReference type="InterPro" id="IPR008266">
    <property type="entry name" value="Tyr_kinase_AS"/>
</dbReference>
<dbReference type="CDD" id="cd14014">
    <property type="entry name" value="STKc_PknB_like"/>
    <property type="match status" value="1"/>
</dbReference>
<keyword evidence="2 5" id="KW-0547">Nucleotide-binding</keyword>
<evidence type="ECO:0000256" key="4">
    <source>
        <dbReference type="ARBA" id="ARBA00022840"/>
    </source>
</evidence>
<evidence type="ECO:0000259" key="6">
    <source>
        <dbReference type="PROSITE" id="PS50011"/>
    </source>
</evidence>
<proteinExistence type="predicted"/>
<sequence length="875" mass="94829">MSSSLHSHPAPRPASVVGSIDEAELCSDLSDYHALPARTVIGIALRPYLDPLFLTPTELIHLAKPLRNFLDQGQLAETAVTKVAMVQGRMPGQDQQWRRKVIRNAIDESLARARAAQAAFAAMPRGHTPVGWLLALKDKTPTGDQVYDLRVALALELTEIRNWGGKLDRLLALYQGDRDERLAMGIDGIVGDILASVGAAADLFGGTLLPGTLLVKLCEMLFGRVGMDAFGPNRIGVLNALFRQGKLPVAKAAVLNRVRRQLKEARPLGRGAFDQEAEVLKTLTGHLLTHDGLIGGAAMADALTVRYSRRLEQGGATAYRRSIIGLSEGQSDLICRIHYLTRVAAAPAAERHADEIIASLEAAVGNELLIENMLVQTPDIMLLERAFARALAAIRSAPLAADSCDRIASKAERAVDDYVKSGQLAVRLRQVEPVSRRRVLRLAEFACSGLVRQDGGLPLLRQHIMEVVRQPHFQLELAQPDGDSAHAERRRLLDLLDRMRQMATTPAPSPGAMPSLTTATLPADRQMSPTVLVGLPDQVPSVGTAAAGAPPASEKRRCPSCFTGQVLQGACLECGFPERSDSRRGVHMAPGTRLQDRYACGRVLGQGGFGATYLGWDERLEVKVAIKEYYPAALVARLPGGLAVAPFSDEHAESFATGLSKFLEEARTLARLREIREIVTIQDFFEQNGTAYLVMELLEGRTMKKYLADCGGRIDVKRALGVLMPIAKALQAIHEQGLIHRDISPDNIFLTSGGDRKLLDFGAARQAVRGGPGLTVILKPGYAPPEQYSSDGRQGPWTDVYALCATIYQALTGRTPPDATARFLNDKVPRPAELGVQVPAAFEKVMISGLAMRWQDRPQSMKDLLRAMTGALSGG</sequence>